<dbReference type="STRING" id="1313304.CALK_0832"/>
<dbReference type="GO" id="GO:0005829">
    <property type="term" value="C:cytosol"/>
    <property type="evidence" value="ECO:0007669"/>
    <property type="project" value="TreeGrafter"/>
</dbReference>
<sequence length="435" mass="47636">MKTFRICDDSVFCADSMALNYVGNGATLVIPFGVLESLRRKQTSKGVEGRNCREFFSLLKQKELEGCVGTAIQGDTSILIWRESKQIMKEVTTFHTTDNVSSCLVAAAFELGEETDCNTVIVTANSLVHIIVGSFSLSVEYFRPRPFRAEDVYPGCGEVQLSSTMVSALADGDVVPFSAALFPNQYYKAYSPDGAYAYGRYDAKSHSLVPLLPAASTIPGWISPRNSEQTFALDALLNDQISLVSLVGQAGTGKTLLALAVGLYKSLDDMVYNKVLVSRPTMPLGNDLGFLPGSVEDKLGPWMHPIADNVEYLLKNKKVGRANLRNFEDLLNMDFIVTEPLSFIRGRSIHNQFLIVDEAQNLSLHELKTILTRAGKGTKIILAGDPYQIDAPYLTTATSGFVQIVKKFRDESIAAHITLKAVVRSILAERAATIL</sequence>
<dbReference type="OrthoDB" id="9773137at2"/>
<evidence type="ECO:0000256" key="1">
    <source>
        <dbReference type="ARBA" id="ARBA00010393"/>
    </source>
</evidence>
<keyword evidence="2" id="KW-0547">Nucleotide-binding</keyword>
<evidence type="ECO:0000256" key="3">
    <source>
        <dbReference type="ARBA" id="ARBA00022840"/>
    </source>
</evidence>
<dbReference type="Gene3D" id="3.40.50.300">
    <property type="entry name" value="P-loop containing nucleotide triphosphate hydrolases"/>
    <property type="match status" value="1"/>
</dbReference>
<keyword evidence="3" id="KW-0067">ATP-binding</keyword>
<dbReference type="PANTHER" id="PTHR30473">
    <property type="entry name" value="PROTEIN PHOH"/>
    <property type="match status" value="1"/>
</dbReference>
<accession>U7D950</accession>
<dbReference type="InterPro" id="IPR003714">
    <property type="entry name" value="PhoH"/>
</dbReference>
<name>U7D950_9BACT</name>
<dbReference type="RefSeq" id="WP_022636342.1">
    <property type="nucleotide sequence ID" value="NZ_ASJR01000006.1"/>
</dbReference>
<organism evidence="5 6">
    <name type="scientific">Chitinivibrio alkaliphilus ACht1</name>
    <dbReference type="NCBI Taxonomy" id="1313304"/>
    <lineage>
        <taxon>Bacteria</taxon>
        <taxon>Pseudomonadati</taxon>
        <taxon>Fibrobacterota</taxon>
        <taxon>Chitinivibrionia</taxon>
        <taxon>Chitinivibrionales</taxon>
        <taxon>Chitinivibrionaceae</taxon>
        <taxon>Chitinivibrio</taxon>
    </lineage>
</organism>
<evidence type="ECO:0000313" key="6">
    <source>
        <dbReference type="Proteomes" id="UP000017148"/>
    </source>
</evidence>
<comment type="caution">
    <text evidence="5">The sequence shown here is derived from an EMBL/GenBank/DDBJ whole genome shotgun (WGS) entry which is preliminary data.</text>
</comment>
<feature type="domain" description="PhoH-like protein" evidence="4">
    <location>
        <begin position="222"/>
        <end position="432"/>
    </location>
</feature>
<dbReference type="Proteomes" id="UP000017148">
    <property type="component" value="Unassembled WGS sequence"/>
</dbReference>
<evidence type="ECO:0000313" key="5">
    <source>
        <dbReference type="EMBL" id="ERP32111.1"/>
    </source>
</evidence>
<dbReference type="GO" id="GO:0005524">
    <property type="term" value="F:ATP binding"/>
    <property type="evidence" value="ECO:0007669"/>
    <property type="project" value="UniProtKB-KW"/>
</dbReference>
<dbReference type="AlphaFoldDB" id="U7D950"/>
<dbReference type="FunFam" id="3.40.50.300:FF:000013">
    <property type="entry name" value="PhoH family ATPase"/>
    <property type="match status" value="1"/>
</dbReference>
<dbReference type="eggNOG" id="COG1875">
    <property type="taxonomic scope" value="Bacteria"/>
</dbReference>
<reference evidence="5 6" key="1">
    <citation type="journal article" date="2013" name="Environ. Microbiol.">
        <title>Genome analysis of Chitinivibrio alkaliphilus gen. nov., sp. nov., a novel extremely haloalkaliphilic anaerobic chitinolytic bacterium from the candidate phylum Termite Group 3.</title>
        <authorList>
            <person name="Sorokin D.Y."/>
            <person name="Gumerov V.M."/>
            <person name="Rakitin A.L."/>
            <person name="Beletsky A.V."/>
            <person name="Damste J.S."/>
            <person name="Muyzer G."/>
            <person name="Mardanov A.V."/>
            <person name="Ravin N.V."/>
        </authorList>
    </citation>
    <scope>NUCLEOTIDE SEQUENCE [LARGE SCALE GENOMIC DNA]</scope>
    <source>
        <strain evidence="5 6">ACht1</strain>
    </source>
</reference>
<gene>
    <name evidence="5" type="ORF">CALK_0832</name>
</gene>
<dbReference type="InterPro" id="IPR027417">
    <property type="entry name" value="P-loop_NTPase"/>
</dbReference>
<dbReference type="Pfam" id="PF02562">
    <property type="entry name" value="PhoH"/>
    <property type="match status" value="1"/>
</dbReference>
<protein>
    <submittedName>
        <fullName evidence="5">PhoH-like ATPase</fullName>
    </submittedName>
</protein>
<dbReference type="SUPFAM" id="SSF52540">
    <property type="entry name" value="P-loop containing nucleoside triphosphate hydrolases"/>
    <property type="match status" value="1"/>
</dbReference>
<dbReference type="EMBL" id="ASJR01000006">
    <property type="protein sequence ID" value="ERP32111.1"/>
    <property type="molecule type" value="Genomic_DNA"/>
</dbReference>
<keyword evidence="6" id="KW-1185">Reference proteome</keyword>
<proteinExistence type="inferred from homology"/>
<evidence type="ECO:0000259" key="4">
    <source>
        <dbReference type="Pfam" id="PF02562"/>
    </source>
</evidence>
<dbReference type="PANTHER" id="PTHR30473:SF2">
    <property type="entry name" value="PIN DOMAIN-CONTAINING PROTEIN"/>
    <property type="match status" value="1"/>
</dbReference>
<dbReference type="InterPro" id="IPR051451">
    <property type="entry name" value="PhoH2-like"/>
</dbReference>
<dbReference type="PATRIC" id="fig|1313304.3.peg.798"/>
<comment type="similarity">
    <text evidence="1">Belongs to the PhoH family.</text>
</comment>
<evidence type="ECO:0000256" key="2">
    <source>
        <dbReference type="ARBA" id="ARBA00022741"/>
    </source>
</evidence>